<organism evidence="5 6">
    <name type="scientific">Calothrix parasitica NIES-267</name>
    <dbReference type="NCBI Taxonomy" id="1973488"/>
    <lineage>
        <taxon>Bacteria</taxon>
        <taxon>Bacillati</taxon>
        <taxon>Cyanobacteriota</taxon>
        <taxon>Cyanophyceae</taxon>
        <taxon>Nostocales</taxon>
        <taxon>Calotrichaceae</taxon>
        <taxon>Calothrix</taxon>
    </lineage>
</organism>
<dbReference type="SMART" id="SM00342">
    <property type="entry name" value="HTH_ARAC"/>
    <property type="match status" value="1"/>
</dbReference>
<feature type="domain" description="HTH araC/xylS-type" evidence="4">
    <location>
        <begin position="198"/>
        <end position="296"/>
    </location>
</feature>
<dbReference type="PROSITE" id="PS00041">
    <property type="entry name" value="HTH_ARAC_FAMILY_1"/>
    <property type="match status" value="1"/>
</dbReference>
<keyword evidence="3" id="KW-0804">Transcription</keyword>
<evidence type="ECO:0000256" key="3">
    <source>
        <dbReference type="ARBA" id="ARBA00023163"/>
    </source>
</evidence>
<protein>
    <submittedName>
        <fullName evidence="5">Transcriptional regulator</fullName>
    </submittedName>
</protein>
<evidence type="ECO:0000256" key="1">
    <source>
        <dbReference type="ARBA" id="ARBA00023015"/>
    </source>
</evidence>
<evidence type="ECO:0000256" key="2">
    <source>
        <dbReference type="ARBA" id="ARBA00023125"/>
    </source>
</evidence>
<dbReference type="GO" id="GO:0003700">
    <property type="term" value="F:DNA-binding transcription factor activity"/>
    <property type="evidence" value="ECO:0007669"/>
    <property type="project" value="InterPro"/>
</dbReference>
<sequence length="297" mass="33879">MAKKVPVVDLTKPEKSTLVLPQPPILSSQQAWENIFLAHYRHSAYESPEHYLMQHTLLITDTNVQFRVEQRLDGKFKQYHHGLGRLDLFPANLSHWATWDRETEFSIVAICPKFFEKIAQEHIKGNSLELIPQFSIVDPTIGHIALALKAEVEAGCTTGSLYGESLATALVMRLIQNYSACKPQIFTNSNGLTKYQLQQVIDYINTHLDQNISLTDIAKVATISQSHFARLFKQSMGITPHQYLTQQRVERAKNLLHKRQIPIADIAFQCGFANQTHLTKRFRQLIGITPKAYQKKC</sequence>
<keyword evidence="1" id="KW-0805">Transcription regulation</keyword>
<dbReference type="InterPro" id="IPR009057">
    <property type="entry name" value="Homeodomain-like_sf"/>
</dbReference>
<dbReference type="Pfam" id="PF12833">
    <property type="entry name" value="HTH_18"/>
    <property type="match status" value="1"/>
</dbReference>
<dbReference type="Gene3D" id="1.10.10.60">
    <property type="entry name" value="Homeodomain-like"/>
    <property type="match status" value="2"/>
</dbReference>
<dbReference type="GO" id="GO:0043565">
    <property type="term" value="F:sequence-specific DNA binding"/>
    <property type="evidence" value="ECO:0007669"/>
    <property type="project" value="InterPro"/>
</dbReference>
<dbReference type="InterPro" id="IPR018062">
    <property type="entry name" value="HTH_AraC-typ_CS"/>
</dbReference>
<keyword evidence="6" id="KW-1185">Reference proteome</keyword>
<dbReference type="PANTHER" id="PTHR46796:SF6">
    <property type="entry name" value="ARAC SUBFAMILY"/>
    <property type="match status" value="1"/>
</dbReference>
<dbReference type="AlphaFoldDB" id="A0A1Z4LVQ3"/>
<accession>A0A1Z4LVQ3</accession>
<gene>
    <name evidence="5" type="ORF">NIES267_48260</name>
</gene>
<keyword evidence="2" id="KW-0238">DNA-binding</keyword>
<dbReference type="EMBL" id="AP018227">
    <property type="protein sequence ID" value="BAY85326.1"/>
    <property type="molecule type" value="Genomic_DNA"/>
</dbReference>
<dbReference type="PROSITE" id="PS01124">
    <property type="entry name" value="HTH_ARAC_FAMILY_2"/>
    <property type="match status" value="1"/>
</dbReference>
<dbReference type="Proteomes" id="UP000218418">
    <property type="component" value="Chromosome"/>
</dbReference>
<evidence type="ECO:0000259" key="4">
    <source>
        <dbReference type="PROSITE" id="PS01124"/>
    </source>
</evidence>
<dbReference type="PANTHER" id="PTHR46796">
    <property type="entry name" value="HTH-TYPE TRANSCRIPTIONAL ACTIVATOR RHAS-RELATED"/>
    <property type="match status" value="1"/>
</dbReference>
<evidence type="ECO:0000313" key="6">
    <source>
        <dbReference type="Proteomes" id="UP000218418"/>
    </source>
</evidence>
<dbReference type="InterPro" id="IPR050204">
    <property type="entry name" value="AraC_XylS_family_regulators"/>
</dbReference>
<dbReference type="SUPFAM" id="SSF46689">
    <property type="entry name" value="Homeodomain-like"/>
    <property type="match status" value="2"/>
</dbReference>
<name>A0A1Z4LVQ3_9CYAN</name>
<proteinExistence type="predicted"/>
<reference evidence="5 6" key="1">
    <citation type="submission" date="2017-06" db="EMBL/GenBank/DDBJ databases">
        <title>Genome sequencing of cyanobaciteial culture collection at National Institute for Environmental Studies (NIES).</title>
        <authorList>
            <person name="Hirose Y."/>
            <person name="Shimura Y."/>
            <person name="Fujisawa T."/>
            <person name="Nakamura Y."/>
            <person name="Kawachi M."/>
        </authorList>
    </citation>
    <scope>NUCLEOTIDE SEQUENCE [LARGE SCALE GENOMIC DNA]</scope>
    <source>
        <strain evidence="5 6">NIES-267</strain>
    </source>
</reference>
<dbReference type="InterPro" id="IPR018060">
    <property type="entry name" value="HTH_AraC"/>
</dbReference>
<evidence type="ECO:0000313" key="5">
    <source>
        <dbReference type="EMBL" id="BAY85326.1"/>
    </source>
</evidence>